<dbReference type="InterPro" id="IPR029357">
    <property type="entry name" value="SPATA7"/>
</dbReference>
<dbReference type="GO" id="GO:0000226">
    <property type="term" value="P:microtubule cytoskeleton organization"/>
    <property type="evidence" value="ECO:0007669"/>
    <property type="project" value="TreeGrafter"/>
</dbReference>
<evidence type="ECO:0000313" key="2">
    <source>
        <dbReference type="Proteomes" id="UP000694925"/>
    </source>
</evidence>
<dbReference type="PANTHER" id="PTHR14917">
    <property type="entry name" value="SPERMATOGENESIS-ASSOCIATED PROTEIN 7"/>
    <property type="match status" value="1"/>
</dbReference>
<proteinExistence type="predicted"/>
<feature type="region of interest" description="Disordered" evidence="1">
    <location>
        <begin position="191"/>
        <end position="217"/>
    </location>
</feature>
<sequence>MTKCNMREVNLKSTAYNQDGQNYFQQLTIYNSMSAHLRRVLLAKCVVDAGNRAYMRKKKQLCKPNCKQRYVQTDSCTNNFIDKLAYDTLHHPADFLRMNYDSKYCYPCEAEKHFSSNYDYDLTSRTKLRSPAIRPGPFKTNNSEQYSLNCKSTARRPYTQSNTSSRKVFKSQDTRNAMKVQDRYEEISMSYESSSESLSQDTNRLSSPPIYTSKSSEDHEIEVAASIDAKKVFAQPDDTEYVKFVYEITRDIILNGLYTDEELQIVFSTHIEKNRAALNMNRMLYEIYQLKIALNMTDENDDDDLEDIVYSEYMRTSCKFRPPTPPKTLNSERVLEKLKYQQVDEARRMSIDSHRAVVLVDANPEIRVTERNVLTSLLEANISPEKANEIYKKIVLVSDEVHPSLIGKNEESNDESEMELSNHMTSHEVKKMNEQEGIFANDDVTAREHQNLQV</sequence>
<dbReference type="AlphaFoldDB" id="A0AAJ7J3Q8"/>
<feature type="compositionally biased region" description="Polar residues" evidence="1">
    <location>
        <begin position="200"/>
        <end position="214"/>
    </location>
</feature>
<organism evidence="2 3">
    <name type="scientific">Ceratina calcarata</name>
    <dbReference type="NCBI Taxonomy" id="156304"/>
    <lineage>
        <taxon>Eukaryota</taxon>
        <taxon>Metazoa</taxon>
        <taxon>Ecdysozoa</taxon>
        <taxon>Arthropoda</taxon>
        <taxon>Hexapoda</taxon>
        <taxon>Insecta</taxon>
        <taxon>Pterygota</taxon>
        <taxon>Neoptera</taxon>
        <taxon>Endopterygota</taxon>
        <taxon>Hymenoptera</taxon>
        <taxon>Apocrita</taxon>
        <taxon>Aculeata</taxon>
        <taxon>Apoidea</taxon>
        <taxon>Anthophila</taxon>
        <taxon>Apidae</taxon>
        <taxon>Ceratina</taxon>
        <taxon>Zadontomerus</taxon>
    </lineage>
</organism>
<keyword evidence="2" id="KW-1185">Reference proteome</keyword>
<dbReference type="GeneID" id="108627010"/>
<dbReference type="RefSeq" id="XP_017883506.1">
    <property type="nucleotide sequence ID" value="XM_018028017.2"/>
</dbReference>
<dbReference type="GO" id="GO:0005930">
    <property type="term" value="C:axoneme"/>
    <property type="evidence" value="ECO:0007669"/>
    <property type="project" value="TreeGrafter"/>
</dbReference>
<dbReference type="RefSeq" id="XP_017883505.1">
    <property type="nucleotide sequence ID" value="XM_018028016.2"/>
</dbReference>
<dbReference type="Proteomes" id="UP000694925">
    <property type="component" value="Unplaced"/>
</dbReference>
<feature type="region of interest" description="Disordered" evidence="1">
    <location>
        <begin position="152"/>
        <end position="172"/>
    </location>
</feature>
<feature type="compositionally biased region" description="Polar residues" evidence="1">
    <location>
        <begin position="152"/>
        <end position="166"/>
    </location>
</feature>
<dbReference type="GO" id="GO:0036064">
    <property type="term" value="C:ciliary basal body"/>
    <property type="evidence" value="ECO:0007669"/>
    <property type="project" value="TreeGrafter"/>
</dbReference>
<evidence type="ECO:0000313" key="4">
    <source>
        <dbReference type="RefSeq" id="XP_017883506.1"/>
    </source>
</evidence>
<dbReference type="Pfam" id="PF15244">
    <property type="entry name" value="HSD3"/>
    <property type="match status" value="1"/>
</dbReference>
<dbReference type="PANTHER" id="PTHR14917:SF4">
    <property type="entry name" value="SPERMATOGENESIS-ASSOCIATED 7"/>
    <property type="match status" value="1"/>
</dbReference>
<name>A0AAJ7J3Q8_9HYME</name>
<protein>
    <submittedName>
        <fullName evidence="3 4">Uncharacterized protein LOC108627010</fullName>
    </submittedName>
</protein>
<gene>
    <name evidence="3 4" type="primary">LOC108627010</name>
</gene>
<accession>A0AAJ7J3Q8</accession>
<evidence type="ECO:0000256" key="1">
    <source>
        <dbReference type="SAM" id="MobiDB-lite"/>
    </source>
</evidence>
<dbReference type="KEGG" id="ccal:108627010"/>
<reference evidence="3 4" key="1">
    <citation type="submission" date="2025-04" db="UniProtKB">
        <authorList>
            <consortium name="RefSeq"/>
        </authorList>
    </citation>
    <scope>IDENTIFICATION</scope>
    <source>
        <tissue evidence="3 4">Whole body</tissue>
    </source>
</reference>
<evidence type="ECO:0000313" key="3">
    <source>
        <dbReference type="RefSeq" id="XP_017883505.1"/>
    </source>
</evidence>